<dbReference type="Proteomes" id="UP000828390">
    <property type="component" value="Unassembled WGS sequence"/>
</dbReference>
<gene>
    <name evidence="2" type="ORF">DPMN_099962</name>
</gene>
<feature type="signal peptide" evidence="1">
    <location>
        <begin position="1"/>
        <end position="26"/>
    </location>
</feature>
<reference evidence="2" key="1">
    <citation type="journal article" date="2019" name="bioRxiv">
        <title>The Genome of the Zebra Mussel, Dreissena polymorpha: A Resource for Invasive Species Research.</title>
        <authorList>
            <person name="McCartney M.A."/>
            <person name="Auch B."/>
            <person name="Kono T."/>
            <person name="Mallez S."/>
            <person name="Zhang Y."/>
            <person name="Obille A."/>
            <person name="Becker A."/>
            <person name="Abrahante J.E."/>
            <person name="Garbe J."/>
            <person name="Badalamenti J.P."/>
            <person name="Herman A."/>
            <person name="Mangelson H."/>
            <person name="Liachko I."/>
            <person name="Sullivan S."/>
            <person name="Sone E.D."/>
            <person name="Koren S."/>
            <person name="Silverstein K.A.T."/>
            <person name="Beckman K.B."/>
            <person name="Gohl D.M."/>
        </authorList>
    </citation>
    <scope>NUCLEOTIDE SEQUENCE</scope>
    <source>
        <strain evidence="2">Duluth1</strain>
        <tissue evidence="2">Whole animal</tissue>
    </source>
</reference>
<protein>
    <submittedName>
        <fullName evidence="2">Uncharacterized protein</fullName>
    </submittedName>
</protein>
<reference evidence="2" key="2">
    <citation type="submission" date="2020-11" db="EMBL/GenBank/DDBJ databases">
        <authorList>
            <person name="McCartney M.A."/>
            <person name="Auch B."/>
            <person name="Kono T."/>
            <person name="Mallez S."/>
            <person name="Becker A."/>
            <person name="Gohl D.M."/>
            <person name="Silverstein K.A.T."/>
            <person name="Koren S."/>
            <person name="Bechman K.B."/>
            <person name="Herman A."/>
            <person name="Abrahante J.E."/>
            <person name="Garbe J."/>
        </authorList>
    </citation>
    <scope>NUCLEOTIDE SEQUENCE</scope>
    <source>
        <strain evidence="2">Duluth1</strain>
        <tissue evidence="2">Whole animal</tissue>
    </source>
</reference>
<evidence type="ECO:0000256" key="1">
    <source>
        <dbReference type="SAM" id="SignalP"/>
    </source>
</evidence>
<dbReference type="AlphaFoldDB" id="A0A9D4R8N8"/>
<accession>A0A9D4R8N8</accession>
<proteinExistence type="predicted"/>
<evidence type="ECO:0000313" key="3">
    <source>
        <dbReference type="Proteomes" id="UP000828390"/>
    </source>
</evidence>
<evidence type="ECO:0000313" key="2">
    <source>
        <dbReference type="EMBL" id="KAH3857355.1"/>
    </source>
</evidence>
<sequence length="64" mass="7166">MVEPVGDLHCLTIVLFKLVWPGRMWGFVVCRVEVAPDEIESVPKHDGVEDRTKLALLNPPIVIS</sequence>
<dbReference type="EMBL" id="JAIWYP010000003">
    <property type="protein sequence ID" value="KAH3857355.1"/>
    <property type="molecule type" value="Genomic_DNA"/>
</dbReference>
<keyword evidence="3" id="KW-1185">Reference proteome</keyword>
<keyword evidence="1" id="KW-0732">Signal</keyword>
<comment type="caution">
    <text evidence="2">The sequence shown here is derived from an EMBL/GenBank/DDBJ whole genome shotgun (WGS) entry which is preliminary data.</text>
</comment>
<organism evidence="2 3">
    <name type="scientific">Dreissena polymorpha</name>
    <name type="common">Zebra mussel</name>
    <name type="synonym">Mytilus polymorpha</name>
    <dbReference type="NCBI Taxonomy" id="45954"/>
    <lineage>
        <taxon>Eukaryota</taxon>
        <taxon>Metazoa</taxon>
        <taxon>Spiralia</taxon>
        <taxon>Lophotrochozoa</taxon>
        <taxon>Mollusca</taxon>
        <taxon>Bivalvia</taxon>
        <taxon>Autobranchia</taxon>
        <taxon>Heteroconchia</taxon>
        <taxon>Euheterodonta</taxon>
        <taxon>Imparidentia</taxon>
        <taxon>Neoheterodontei</taxon>
        <taxon>Myida</taxon>
        <taxon>Dreissenoidea</taxon>
        <taxon>Dreissenidae</taxon>
        <taxon>Dreissena</taxon>
    </lineage>
</organism>
<name>A0A9D4R8N8_DREPO</name>
<feature type="chain" id="PRO_5039217652" evidence="1">
    <location>
        <begin position="27"/>
        <end position="64"/>
    </location>
</feature>